<dbReference type="GO" id="GO:0015798">
    <property type="term" value="P:myo-inositol transport"/>
    <property type="evidence" value="ECO:0007669"/>
    <property type="project" value="UniProtKB-ARBA"/>
</dbReference>
<dbReference type="AlphaFoldDB" id="A0A8H4INE4"/>
<dbReference type="InterPro" id="IPR003663">
    <property type="entry name" value="Sugar/inositol_transpt"/>
</dbReference>
<evidence type="ECO:0000256" key="6">
    <source>
        <dbReference type="ARBA" id="ARBA00023136"/>
    </source>
</evidence>
<dbReference type="PANTHER" id="PTHR48020">
    <property type="entry name" value="PROTON MYO-INOSITOL COTRANSPORTER"/>
    <property type="match status" value="1"/>
</dbReference>
<keyword evidence="10" id="KW-0762">Sugar transport</keyword>
<feature type="domain" description="Major facilitator superfamily (MFS) profile" evidence="9">
    <location>
        <begin position="112"/>
        <end position="598"/>
    </location>
</feature>
<feature type="transmembrane region" description="Helical" evidence="8">
    <location>
        <begin position="543"/>
        <end position="564"/>
    </location>
</feature>
<feature type="transmembrane region" description="Helical" evidence="8">
    <location>
        <begin position="576"/>
        <end position="594"/>
    </location>
</feature>
<gene>
    <name evidence="10" type="ORF">GTA08_BOTSDO09313</name>
</gene>
<keyword evidence="11" id="KW-1185">Reference proteome</keyword>
<feature type="transmembrane region" description="Helical" evidence="8">
    <location>
        <begin position="315"/>
        <end position="336"/>
    </location>
</feature>
<organism evidence="10 11">
    <name type="scientific">Botryosphaeria dothidea</name>
    <dbReference type="NCBI Taxonomy" id="55169"/>
    <lineage>
        <taxon>Eukaryota</taxon>
        <taxon>Fungi</taxon>
        <taxon>Dikarya</taxon>
        <taxon>Ascomycota</taxon>
        <taxon>Pezizomycotina</taxon>
        <taxon>Dothideomycetes</taxon>
        <taxon>Dothideomycetes incertae sedis</taxon>
        <taxon>Botryosphaeriales</taxon>
        <taxon>Botryosphaeriaceae</taxon>
        <taxon>Botryosphaeria</taxon>
    </lineage>
</organism>
<accession>A0A8H4INE4</accession>
<name>A0A8H4INE4_9PEZI</name>
<dbReference type="GO" id="GO:0022857">
    <property type="term" value="F:transmembrane transporter activity"/>
    <property type="evidence" value="ECO:0007669"/>
    <property type="project" value="InterPro"/>
</dbReference>
<evidence type="ECO:0000256" key="5">
    <source>
        <dbReference type="ARBA" id="ARBA00022989"/>
    </source>
</evidence>
<dbReference type="InterPro" id="IPR050814">
    <property type="entry name" value="Myo-inositol_Transporter"/>
</dbReference>
<keyword evidence="3" id="KW-0813">Transport</keyword>
<evidence type="ECO:0000256" key="3">
    <source>
        <dbReference type="ARBA" id="ARBA00022448"/>
    </source>
</evidence>
<dbReference type="InterPro" id="IPR005828">
    <property type="entry name" value="MFS_sugar_transport-like"/>
</dbReference>
<feature type="compositionally biased region" description="Basic residues" evidence="7">
    <location>
        <begin position="1"/>
        <end position="12"/>
    </location>
</feature>
<feature type="transmembrane region" description="Helical" evidence="8">
    <location>
        <begin position="145"/>
        <end position="170"/>
    </location>
</feature>
<dbReference type="PRINTS" id="PR00171">
    <property type="entry name" value="SUGRTRNSPORT"/>
</dbReference>
<dbReference type="Pfam" id="PF00083">
    <property type="entry name" value="Sugar_tr"/>
    <property type="match status" value="2"/>
</dbReference>
<dbReference type="InterPro" id="IPR036259">
    <property type="entry name" value="MFS_trans_sf"/>
</dbReference>
<dbReference type="Proteomes" id="UP000572817">
    <property type="component" value="Unassembled WGS sequence"/>
</dbReference>
<evidence type="ECO:0000313" key="10">
    <source>
        <dbReference type="EMBL" id="KAF4303188.1"/>
    </source>
</evidence>
<dbReference type="GO" id="GO:0015791">
    <property type="term" value="P:polyol transmembrane transport"/>
    <property type="evidence" value="ECO:0007669"/>
    <property type="project" value="UniProtKB-ARBA"/>
</dbReference>
<dbReference type="PROSITE" id="PS50850">
    <property type="entry name" value="MFS"/>
    <property type="match status" value="1"/>
</dbReference>
<feature type="transmembrane region" description="Helical" evidence="8">
    <location>
        <begin position="107"/>
        <end position="125"/>
    </location>
</feature>
<feature type="transmembrane region" description="Helical" evidence="8">
    <location>
        <begin position="508"/>
        <end position="531"/>
    </location>
</feature>
<evidence type="ECO:0000256" key="1">
    <source>
        <dbReference type="ARBA" id="ARBA00004141"/>
    </source>
</evidence>
<dbReference type="OrthoDB" id="5290825at2759"/>
<protein>
    <submittedName>
        <fullName evidence="10">Mfs sugar transporter</fullName>
    </submittedName>
</protein>
<dbReference type="SUPFAM" id="SSF103473">
    <property type="entry name" value="MFS general substrate transporter"/>
    <property type="match status" value="2"/>
</dbReference>
<dbReference type="EMBL" id="WWBZ02000062">
    <property type="protein sequence ID" value="KAF4303188.1"/>
    <property type="molecule type" value="Genomic_DNA"/>
</dbReference>
<comment type="similarity">
    <text evidence="2">Belongs to the major facilitator superfamily. Sugar transporter (TC 2.A.1.1) family.</text>
</comment>
<sequence>MEPRTPSHHRHHSSLEDPEAERRKRLRPIVAPFANLTHAELNLEVEIFIEETRLHDDEDYLRRGAKLAQDKDAFLRPQYEREYRAEEKDYLRLESDGKGKDRFRQTWTLYALVIVCSIGAAVQGWDESAVSSGAYNFPQIYYQYALNIQGNILGLVNAAPYLCCAVSCWLNHPLNMVFGRRGTIFITCLISFITCLGQGFAQTWQQLFVARLLLGFGIGPKSATIPVLAAECAPANIRGIMFGYIAGVALHAVSDGASPKCLAHGTFKYKASNGTTIYGDGILPPRLSDNDPTFIEVTNVRNAADLLAANCSLNWRMMLAAPMILPLVVVAYIYTVPESPRWLLQKAHSTDNPENKVRYYQRAWSSLCRLRHTKVQAARDIFLLHHVLRNEKILMQNQQPLVELITQARSRRALFASIIVMFLQQFCGVNVHVYYSVSVFHEQAGFSNTQALLAGMGFGIINFVFALPAVFTIDTFGRRNLLLSTFPFMAIFQAFIAISLAADGAKPLLLVGMYLFAVAYSPGEGPVPFVYSAESMPLYNRDLGMGIVTAVLWLFNGVLAITYPQFLRSFTPPGTFGWYAAWCVVGWFAILLFVPETKDLTLEKLDEVFSLSTSNHMAHGVHQLMYCVKR</sequence>
<proteinExistence type="inferred from homology"/>
<evidence type="ECO:0000256" key="8">
    <source>
        <dbReference type="SAM" id="Phobius"/>
    </source>
</evidence>
<evidence type="ECO:0000256" key="4">
    <source>
        <dbReference type="ARBA" id="ARBA00022692"/>
    </source>
</evidence>
<evidence type="ECO:0000256" key="2">
    <source>
        <dbReference type="ARBA" id="ARBA00010992"/>
    </source>
</evidence>
<dbReference type="InterPro" id="IPR020846">
    <property type="entry name" value="MFS_dom"/>
</dbReference>
<keyword evidence="5 8" id="KW-1133">Transmembrane helix</keyword>
<feature type="transmembrane region" description="Helical" evidence="8">
    <location>
        <begin position="451"/>
        <end position="473"/>
    </location>
</feature>
<evidence type="ECO:0000259" key="9">
    <source>
        <dbReference type="PROSITE" id="PS50850"/>
    </source>
</evidence>
<dbReference type="Gene3D" id="1.20.1250.20">
    <property type="entry name" value="MFS general substrate transporter like domains"/>
    <property type="match status" value="2"/>
</dbReference>
<keyword evidence="6 8" id="KW-0472">Membrane</keyword>
<keyword evidence="4 8" id="KW-0812">Transmembrane</keyword>
<feature type="transmembrane region" description="Helical" evidence="8">
    <location>
        <begin position="413"/>
        <end position="431"/>
    </location>
</feature>
<feature type="transmembrane region" description="Helical" evidence="8">
    <location>
        <begin position="182"/>
        <end position="201"/>
    </location>
</feature>
<evidence type="ECO:0000313" key="11">
    <source>
        <dbReference type="Proteomes" id="UP000572817"/>
    </source>
</evidence>
<comment type="subcellular location">
    <subcellularLocation>
        <location evidence="1">Membrane</location>
        <topology evidence="1">Multi-pass membrane protein</topology>
    </subcellularLocation>
</comment>
<evidence type="ECO:0000256" key="7">
    <source>
        <dbReference type="SAM" id="MobiDB-lite"/>
    </source>
</evidence>
<feature type="transmembrane region" description="Helical" evidence="8">
    <location>
        <begin position="480"/>
        <end position="502"/>
    </location>
</feature>
<dbReference type="PANTHER" id="PTHR48020:SF25">
    <property type="entry name" value="SUGAR TRANSPORTER, PUTATIVE (AFU_ORTHOLOGUE AFUA_7G05830)-RELATED"/>
    <property type="match status" value="1"/>
</dbReference>
<comment type="caution">
    <text evidence="10">The sequence shown here is derived from an EMBL/GenBank/DDBJ whole genome shotgun (WGS) entry which is preliminary data.</text>
</comment>
<feature type="region of interest" description="Disordered" evidence="7">
    <location>
        <begin position="1"/>
        <end position="22"/>
    </location>
</feature>
<dbReference type="GO" id="GO:0016020">
    <property type="term" value="C:membrane"/>
    <property type="evidence" value="ECO:0007669"/>
    <property type="project" value="UniProtKB-SubCell"/>
</dbReference>
<reference evidence="10" key="1">
    <citation type="submission" date="2020-04" db="EMBL/GenBank/DDBJ databases">
        <title>Genome Assembly and Annotation of Botryosphaeria dothidea sdau 11-99, a Latent Pathogen of Apple Fruit Ring Rot in China.</title>
        <authorList>
            <person name="Yu C."/>
            <person name="Diao Y."/>
            <person name="Lu Q."/>
            <person name="Zhao J."/>
            <person name="Cui S."/>
            <person name="Peng C."/>
            <person name="He B."/>
            <person name="Liu H."/>
        </authorList>
    </citation>
    <scope>NUCLEOTIDE SEQUENCE [LARGE SCALE GENOMIC DNA]</scope>
    <source>
        <strain evidence="10">Sdau11-99</strain>
    </source>
</reference>